<proteinExistence type="predicted"/>
<dbReference type="InterPro" id="IPR046058">
    <property type="entry name" value="WbuC_cupin"/>
</dbReference>
<name>A0ABD7U602_BACT4</name>
<feature type="domain" description="Cupin fold metalloprotein WbuC cupin" evidence="1">
    <location>
        <begin position="4"/>
        <end position="80"/>
    </location>
</feature>
<dbReference type="Gene3D" id="2.60.120.10">
    <property type="entry name" value="Jelly Rolls"/>
    <property type="match status" value="1"/>
</dbReference>
<reference evidence="2 3" key="1">
    <citation type="submission" date="2021-06" db="EMBL/GenBank/DDBJ databases">
        <title>Interrogation of the integrated mobile genetic elements in gut-associated Bacteroides with a consensus prediction approach.</title>
        <authorList>
            <person name="Campbell D.E."/>
            <person name="Leigh J.R."/>
            <person name="Kim T."/>
            <person name="England W."/>
            <person name="Whitaker R.J."/>
            <person name="Degnan P.H."/>
        </authorList>
    </citation>
    <scope>NUCLEOTIDE SEQUENCE [LARGE SCALE GENOMIC DNA]</scope>
    <source>
        <strain evidence="2 3">WAL8669</strain>
    </source>
</reference>
<accession>A0ABD7U602</accession>
<dbReference type="Pfam" id="PF19480">
    <property type="entry name" value="DUF6016"/>
    <property type="match status" value="1"/>
</dbReference>
<dbReference type="InterPro" id="IPR014710">
    <property type="entry name" value="RmlC-like_jellyroll"/>
</dbReference>
<dbReference type="InterPro" id="IPR011051">
    <property type="entry name" value="RmlC_Cupin_sf"/>
</dbReference>
<dbReference type="EMBL" id="CP083680">
    <property type="protein sequence ID" value="UYU67025.1"/>
    <property type="molecule type" value="Genomic_DNA"/>
</dbReference>
<dbReference type="AlphaFoldDB" id="A0ABD7U602"/>
<evidence type="ECO:0000313" key="3">
    <source>
        <dbReference type="Proteomes" id="UP001156218"/>
    </source>
</evidence>
<protein>
    <submittedName>
        <fullName evidence="2">WbuC family cupin fold metalloprotein</fullName>
    </submittedName>
</protein>
<dbReference type="InterPro" id="IPR027565">
    <property type="entry name" value="Cupin_WbuC"/>
</dbReference>
<dbReference type="NCBIfam" id="TIGR04366">
    <property type="entry name" value="cupin_WbuC"/>
    <property type="match status" value="1"/>
</dbReference>
<dbReference type="SUPFAM" id="SSF51182">
    <property type="entry name" value="RmlC-like cupins"/>
    <property type="match status" value="1"/>
</dbReference>
<dbReference type="RefSeq" id="WP_117977402.1">
    <property type="nucleotide sequence ID" value="NZ_CAXUFE010000005.1"/>
</dbReference>
<dbReference type="Proteomes" id="UP001156218">
    <property type="component" value="Chromosome"/>
</dbReference>
<evidence type="ECO:0000259" key="1">
    <source>
        <dbReference type="Pfam" id="PF19480"/>
    </source>
</evidence>
<gene>
    <name evidence="2" type="ORF">KQP68_01725</name>
</gene>
<sequence>MIQINKQLLDELSSKAKTSDRLIASYDLRTTSKDTSQRVLSALELGTIVPIYRHNKSAEVVIMLKGTVQLEIYRDKGECVDGKCYRVSSDTYGCNIPVGTWHISRCLEGGTVFLECKDDAYEPLAEWDILKLE</sequence>
<evidence type="ECO:0000313" key="2">
    <source>
        <dbReference type="EMBL" id="UYU67025.1"/>
    </source>
</evidence>
<organism evidence="2 3">
    <name type="scientific">Bacteroides thetaiotaomicron</name>
    <dbReference type="NCBI Taxonomy" id="818"/>
    <lineage>
        <taxon>Bacteria</taxon>
        <taxon>Pseudomonadati</taxon>
        <taxon>Bacteroidota</taxon>
        <taxon>Bacteroidia</taxon>
        <taxon>Bacteroidales</taxon>
        <taxon>Bacteroidaceae</taxon>
        <taxon>Bacteroides</taxon>
    </lineage>
</organism>